<evidence type="ECO:0000256" key="2">
    <source>
        <dbReference type="ARBA" id="ARBA00022801"/>
    </source>
</evidence>
<dbReference type="SUPFAM" id="SSF53590">
    <property type="entry name" value="Nucleoside hydrolase"/>
    <property type="match status" value="1"/>
</dbReference>
<keyword evidence="2 5" id="KW-0378">Hydrolase</keyword>
<dbReference type="GO" id="GO:0005829">
    <property type="term" value="C:cytosol"/>
    <property type="evidence" value="ECO:0007669"/>
    <property type="project" value="TreeGrafter"/>
</dbReference>
<evidence type="ECO:0000313" key="5">
    <source>
        <dbReference type="EMBL" id="KAI1618954.1"/>
    </source>
</evidence>
<keyword evidence="3" id="KW-0326">Glycosidase</keyword>
<gene>
    <name evidence="5" type="ORF">EDD36DRAFT_427480</name>
</gene>
<dbReference type="PANTHER" id="PTHR12304:SF4">
    <property type="entry name" value="URIDINE NUCLEOSIDASE"/>
    <property type="match status" value="1"/>
</dbReference>
<evidence type="ECO:0000256" key="1">
    <source>
        <dbReference type="ARBA" id="ARBA00009176"/>
    </source>
</evidence>
<comment type="similarity">
    <text evidence="1">Belongs to the IUNH family.</text>
</comment>
<keyword evidence="6" id="KW-1185">Reference proteome</keyword>
<dbReference type="InterPro" id="IPR001910">
    <property type="entry name" value="Inosine/uridine_hydrolase_dom"/>
</dbReference>
<accession>A0AAN6IKW2</accession>
<dbReference type="Pfam" id="PF01156">
    <property type="entry name" value="IU_nuc_hydro"/>
    <property type="match status" value="1"/>
</dbReference>
<dbReference type="EMBL" id="MU404350">
    <property type="protein sequence ID" value="KAI1618954.1"/>
    <property type="molecule type" value="Genomic_DNA"/>
</dbReference>
<dbReference type="GO" id="GO:0008477">
    <property type="term" value="F:purine nucleosidase activity"/>
    <property type="evidence" value="ECO:0007669"/>
    <property type="project" value="TreeGrafter"/>
</dbReference>
<comment type="caution">
    <text evidence="5">The sequence shown here is derived from an EMBL/GenBank/DDBJ whole genome shotgun (WGS) entry which is preliminary data.</text>
</comment>
<dbReference type="PANTHER" id="PTHR12304">
    <property type="entry name" value="INOSINE-URIDINE PREFERRING NUCLEOSIDE HYDROLASE"/>
    <property type="match status" value="1"/>
</dbReference>
<dbReference type="Proteomes" id="UP001203852">
    <property type="component" value="Unassembled WGS sequence"/>
</dbReference>
<reference evidence="5" key="1">
    <citation type="journal article" date="2022" name="bioRxiv">
        <title>Deciphering the potential niche of two novel black yeast fungi from a biological soil crust based on their genomes, phenotypes, and melanin regulation.</title>
        <authorList>
            <consortium name="DOE Joint Genome Institute"/>
            <person name="Carr E.C."/>
            <person name="Barton Q."/>
            <person name="Grambo S."/>
            <person name="Sullivan M."/>
            <person name="Renfro C.M."/>
            <person name="Kuo A."/>
            <person name="Pangilinan J."/>
            <person name="Lipzen A."/>
            <person name="Keymanesh K."/>
            <person name="Savage E."/>
            <person name="Barry K."/>
            <person name="Grigoriev I.V."/>
            <person name="Riekhof W.R."/>
            <person name="Harris S.S."/>
        </authorList>
    </citation>
    <scope>NUCLEOTIDE SEQUENCE</scope>
    <source>
        <strain evidence="5">JF 03-4F</strain>
    </source>
</reference>
<dbReference type="Gene3D" id="3.90.245.10">
    <property type="entry name" value="Ribonucleoside hydrolase-like"/>
    <property type="match status" value="1"/>
</dbReference>
<dbReference type="AlphaFoldDB" id="A0AAN6IKW2"/>
<evidence type="ECO:0000259" key="4">
    <source>
        <dbReference type="Pfam" id="PF01156"/>
    </source>
</evidence>
<organism evidence="5 6">
    <name type="scientific">Exophiala viscosa</name>
    <dbReference type="NCBI Taxonomy" id="2486360"/>
    <lineage>
        <taxon>Eukaryota</taxon>
        <taxon>Fungi</taxon>
        <taxon>Dikarya</taxon>
        <taxon>Ascomycota</taxon>
        <taxon>Pezizomycotina</taxon>
        <taxon>Eurotiomycetes</taxon>
        <taxon>Chaetothyriomycetidae</taxon>
        <taxon>Chaetothyriales</taxon>
        <taxon>Herpotrichiellaceae</taxon>
        <taxon>Exophiala</taxon>
    </lineage>
</organism>
<dbReference type="InterPro" id="IPR023186">
    <property type="entry name" value="IUNH"/>
</dbReference>
<feature type="domain" description="Inosine/uridine-preferring nucleoside hydrolase" evidence="4">
    <location>
        <begin position="11"/>
        <end position="305"/>
    </location>
</feature>
<proteinExistence type="inferred from homology"/>
<evidence type="ECO:0000313" key="6">
    <source>
        <dbReference type="Proteomes" id="UP001203852"/>
    </source>
</evidence>
<protein>
    <submittedName>
        <fullName evidence="5">Inosine/uridine-preferring nucleoside hydrolase domain-containing protein</fullName>
    </submittedName>
</protein>
<dbReference type="InterPro" id="IPR036452">
    <property type="entry name" value="Ribo_hydro-like"/>
</dbReference>
<sequence>MKAITQDRIPVWIDCDPGHDDACAIVTAAYHPSMNLLGLSTVFGNTSLAQTTENALSILELIGKSIPVVPGMSQPLYRQTINGEYFHGPSGLGDTDLLPKPSQSALDGDVADQMYKTLIATPRGSAWLVAIGPLTNIAVLFTKYPKIQHHIRGLSIMGGVIGHGFCAGSSSATSPQGTWDPYIEFNILCDPESAHMVLSGTHELRNKTILVPLDLTHHVCCGKEIMDKIYGTTKVRLAFHELLLFCQMSYAKHSHLKTGSPLHDPLAVAAILADCDDPVDRIEFDGYNDRYNVEVLLEGKSAGRLLSPRPRMGSEFQKAWIPRNSGRCLSTV</sequence>
<name>A0AAN6IKW2_9EURO</name>
<evidence type="ECO:0000256" key="3">
    <source>
        <dbReference type="ARBA" id="ARBA00023295"/>
    </source>
</evidence>
<dbReference type="GO" id="GO:0006152">
    <property type="term" value="P:purine nucleoside catabolic process"/>
    <property type="evidence" value="ECO:0007669"/>
    <property type="project" value="TreeGrafter"/>
</dbReference>